<feature type="repeat" description="WD" evidence="3">
    <location>
        <begin position="89"/>
        <end position="121"/>
    </location>
</feature>
<evidence type="ECO:0000313" key="5">
    <source>
        <dbReference type="EMBL" id="EDW26660.1"/>
    </source>
</evidence>
<dbReference type="EMBL" id="CH690065">
    <property type="protein sequence ID" value="EDW26660.1"/>
    <property type="molecule type" value="Genomic_DNA"/>
</dbReference>
<dbReference type="Proteomes" id="UP000008744">
    <property type="component" value="Unassembled WGS sequence"/>
</dbReference>
<dbReference type="AlphaFoldDB" id="B4IQZ1"/>
<reference evidence="5 6" key="1">
    <citation type="journal article" date="2007" name="Nature">
        <title>Evolution of genes and genomes on the Drosophila phylogeny.</title>
        <authorList>
            <consortium name="Drosophila 12 Genomes Consortium"/>
            <person name="Clark A.G."/>
            <person name="Eisen M.B."/>
            <person name="Smith D.R."/>
            <person name="Bergman C.M."/>
            <person name="Oliver B."/>
            <person name="Markow T.A."/>
            <person name="Kaufman T.C."/>
            <person name="Kellis M."/>
            <person name="Gelbart W."/>
            <person name="Iyer V.N."/>
            <person name="Pollard D.A."/>
            <person name="Sackton T.B."/>
            <person name="Larracuente A.M."/>
            <person name="Singh N.D."/>
            <person name="Abad J.P."/>
            <person name="Abt D.N."/>
            <person name="Adryan B."/>
            <person name="Aguade M."/>
            <person name="Akashi H."/>
            <person name="Anderson W.W."/>
            <person name="Aquadro C.F."/>
            <person name="Ardell D.H."/>
            <person name="Arguello R."/>
            <person name="Artieri C.G."/>
            <person name="Barbash D.A."/>
            <person name="Barker D."/>
            <person name="Barsanti P."/>
            <person name="Batterham P."/>
            <person name="Batzoglou S."/>
            <person name="Begun D."/>
            <person name="Bhutkar A."/>
            <person name="Blanco E."/>
            <person name="Bosak S.A."/>
            <person name="Bradley R.K."/>
            <person name="Brand A.D."/>
            <person name="Brent M.R."/>
            <person name="Brooks A.N."/>
            <person name="Brown R.H."/>
            <person name="Butlin R.K."/>
            <person name="Caggese C."/>
            <person name="Calvi B.R."/>
            <person name="Bernardo de Carvalho A."/>
            <person name="Caspi A."/>
            <person name="Castrezana S."/>
            <person name="Celniker S.E."/>
            <person name="Chang J.L."/>
            <person name="Chapple C."/>
            <person name="Chatterji S."/>
            <person name="Chinwalla A."/>
            <person name="Civetta A."/>
            <person name="Clifton S.W."/>
            <person name="Comeron J.M."/>
            <person name="Costello J.C."/>
            <person name="Coyne J.A."/>
            <person name="Daub J."/>
            <person name="David R.G."/>
            <person name="Delcher A.L."/>
            <person name="Delehaunty K."/>
            <person name="Do C.B."/>
            <person name="Ebling H."/>
            <person name="Edwards K."/>
            <person name="Eickbush T."/>
            <person name="Evans J.D."/>
            <person name="Filipski A."/>
            <person name="Findeiss S."/>
            <person name="Freyhult E."/>
            <person name="Fulton L."/>
            <person name="Fulton R."/>
            <person name="Garcia A.C."/>
            <person name="Gardiner A."/>
            <person name="Garfield D.A."/>
            <person name="Garvin B.E."/>
            <person name="Gibson G."/>
            <person name="Gilbert D."/>
            <person name="Gnerre S."/>
            <person name="Godfrey J."/>
            <person name="Good R."/>
            <person name="Gotea V."/>
            <person name="Gravely B."/>
            <person name="Greenberg A.J."/>
            <person name="Griffiths-Jones S."/>
            <person name="Gross S."/>
            <person name="Guigo R."/>
            <person name="Gustafson E.A."/>
            <person name="Haerty W."/>
            <person name="Hahn M.W."/>
            <person name="Halligan D.L."/>
            <person name="Halpern A.L."/>
            <person name="Halter G.M."/>
            <person name="Han M.V."/>
            <person name="Heger A."/>
            <person name="Hillier L."/>
            <person name="Hinrichs A.S."/>
            <person name="Holmes I."/>
            <person name="Hoskins R.A."/>
            <person name="Hubisz M.J."/>
            <person name="Hultmark D."/>
            <person name="Huntley M.A."/>
            <person name="Jaffe D.B."/>
            <person name="Jagadeeshan S."/>
            <person name="Jeck W.R."/>
            <person name="Johnson J."/>
            <person name="Jones C.D."/>
            <person name="Jordan W.C."/>
            <person name="Karpen G.H."/>
            <person name="Kataoka E."/>
            <person name="Keightley P.D."/>
            <person name="Kheradpour P."/>
            <person name="Kirkness E.F."/>
            <person name="Koerich L.B."/>
            <person name="Kristiansen K."/>
            <person name="Kudrna D."/>
            <person name="Kulathinal R.J."/>
            <person name="Kumar S."/>
            <person name="Kwok R."/>
            <person name="Lander E."/>
            <person name="Langley C.H."/>
            <person name="Lapoint R."/>
            <person name="Lazzaro B.P."/>
            <person name="Lee S.J."/>
            <person name="Levesque L."/>
            <person name="Li R."/>
            <person name="Lin C.F."/>
            <person name="Lin M.F."/>
            <person name="Lindblad-Toh K."/>
            <person name="Llopart A."/>
            <person name="Long M."/>
            <person name="Low L."/>
            <person name="Lozovsky E."/>
            <person name="Lu J."/>
            <person name="Luo M."/>
            <person name="Machado C.A."/>
            <person name="Makalowski W."/>
            <person name="Marzo M."/>
            <person name="Matsuda M."/>
            <person name="Matzkin L."/>
            <person name="McAllister B."/>
            <person name="McBride C.S."/>
            <person name="McKernan B."/>
            <person name="McKernan K."/>
            <person name="Mendez-Lago M."/>
            <person name="Minx P."/>
            <person name="Mollenhauer M.U."/>
            <person name="Montooth K."/>
            <person name="Mount S.M."/>
            <person name="Mu X."/>
            <person name="Myers E."/>
            <person name="Negre B."/>
            <person name="Newfeld S."/>
            <person name="Nielsen R."/>
            <person name="Noor M.A."/>
            <person name="O'Grady P."/>
            <person name="Pachter L."/>
            <person name="Papaceit M."/>
            <person name="Parisi M.J."/>
            <person name="Parisi M."/>
            <person name="Parts L."/>
            <person name="Pedersen J.S."/>
            <person name="Pesole G."/>
            <person name="Phillippy A.M."/>
            <person name="Ponting C.P."/>
            <person name="Pop M."/>
            <person name="Porcelli D."/>
            <person name="Powell J.R."/>
            <person name="Prohaska S."/>
            <person name="Pruitt K."/>
            <person name="Puig M."/>
            <person name="Quesneville H."/>
            <person name="Ram K.R."/>
            <person name="Rand D."/>
            <person name="Rasmussen M.D."/>
            <person name="Reed L.K."/>
            <person name="Reenan R."/>
            <person name="Reily A."/>
            <person name="Remington K.A."/>
            <person name="Rieger T.T."/>
            <person name="Ritchie M.G."/>
            <person name="Robin C."/>
            <person name="Rogers Y.H."/>
            <person name="Rohde C."/>
            <person name="Rozas J."/>
            <person name="Rubenfield M.J."/>
            <person name="Ruiz A."/>
            <person name="Russo S."/>
            <person name="Salzberg S.L."/>
            <person name="Sanchez-Gracia A."/>
            <person name="Saranga D.J."/>
            <person name="Sato H."/>
            <person name="Schaeffer S.W."/>
            <person name="Schatz M.C."/>
            <person name="Schlenke T."/>
            <person name="Schwartz R."/>
            <person name="Segarra C."/>
            <person name="Singh R.S."/>
            <person name="Sirot L."/>
            <person name="Sirota M."/>
            <person name="Sisneros N.B."/>
            <person name="Smith C.D."/>
            <person name="Smith T.F."/>
            <person name="Spieth J."/>
            <person name="Stage D.E."/>
            <person name="Stark A."/>
            <person name="Stephan W."/>
            <person name="Strausberg R.L."/>
            <person name="Strempel S."/>
            <person name="Sturgill D."/>
            <person name="Sutton G."/>
            <person name="Sutton G.G."/>
            <person name="Tao W."/>
            <person name="Teichmann S."/>
            <person name="Tobari Y.N."/>
            <person name="Tomimura Y."/>
            <person name="Tsolas J.M."/>
            <person name="Valente V.L."/>
            <person name="Venter E."/>
            <person name="Venter J.C."/>
            <person name="Vicario S."/>
            <person name="Vieira F.G."/>
            <person name="Vilella A.J."/>
            <person name="Villasante A."/>
            <person name="Walenz B."/>
            <person name="Wang J."/>
            <person name="Wasserman M."/>
            <person name="Watts T."/>
            <person name="Wilson D."/>
            <person name="Wilson R.K."/>
            <person name="Wing R.A."/>
            <person name="Wolfner M.F."/>
            <person name="Wong A."/>
            <person name="Wong G.K."/>
            <person name="Wu C.I."/>
            <person name="Wu G."/>
            <person name="Yamamoto D."/>
            <person name="Yang H.P."/>
            <person name="Yang S.P."/>
            <person name="Yorke J.A."/>
            <person name="Yoshida K."/>
            <person name="Zdobnov E."/>
            <person name="Zhang P."/>
            <person name="Zhang Y."/>
            <person name="Zimin A.V."/>
            <person name="Baldwin J."/>
            <person name="Abdouelleil A."/>
            <person name="Abdulkadir J."/>
            <person name="Abebe A."/>
            <person name="Abera B."/>
            <person name="Abreu J."/>
            <person name="Acer S.C."/>
            <person name="Aftuck L."/>
            <person name="Alexander A."/>
            <person name="An P."/>
            <person name="Anderson E."/>
            <person name="Anderson S."/>
            <person name="Arachi H."/>
            <person name="Azer M."/>
            <person name="Bachantsang P."/>
            <person name="Barry A."/>
            <person name="Bayul T."/>
            <person name="Berlin A."/>
            <person name="Bessette D."/>
            <person name="Bloom T."/>
            <person name="Blye J."/>
            <person name="Boguslavskiy L."/>
            <person name="Bonnet C."/>
            <person name="Boukhgalter B."/>
            <person name="Bourzgui I."/>
            <person name="Brown A."/>
            <person name="Cahill P."/>
            <person name="Channer S."/>
            <person name="Cheshatsang Y."/>
            <person name="Chuda L."/>
            <person name="Citroen M."/>
            <person name="Collymore A."/>
            <person name="Cooke P."/>
            <person name="Costello M."/>
            <person name="D'Aco K."/>
            <person name="Daza R."/>
            <person name="De Haan G."/>
            <person name="DeGray S."/>
            <person name="DeMaso C."/>
            <person name="Dhargay N."/>
            <person name="Dooley K."/>
            <person name="Dooley E."/>
            <person name="Doricent M."/>
            <person name="Dorje P."/>
            <person name="Dorjee K."/>
            <person name="Dupes A."/>
            <person name="Elong R."/>
            <person name="Falk J."/>
            <person name="Farina A."/>
            <person name="Faro S."/>
            <person name="Ferguson D."/>
            <person name="Fisher S."/>
            <person name="Foley C.D."/>
            <person name="Franke A."/>
            <person name="Friedrich D."/>
            <person name="Gadbois L."/>
            <person name="Gearin G."/>
            <person name="Gearin C.R."/>
            <person name="Giannoukos G."/>
            <person name="Goode T."/>
            <person name="Graham J."/>
            <person name="Grandbois E."/>
            <person name="Grewal S."/>
            <person name="Gyaltsen K."/>
            <person name="Hafez N."/>
            <person name="Hagos B."/>
            <person name="Hall J."/>
            <person name="Henson C."/>
            <person name="Hollinger A."/>
            <person name="Honan T."/>
            <person name="Huard M.D."/>
            <person name="Hughes L."/>
            <person name="Hurhula B."/>
            <person name="Husby M.E."/>
            <person name="Kamat A."/>
            <person name="Kanga B."/>
            <person name="Kashin S."/>
            <person name="Khazanovich D."/>
            <person name="Kisner P."/>
            <person name="Lance K."/>
            <person name="Lara M."/>
            <person name="Lee W."/>
            <person name="Lennon N."/>
            <person name="Letendre F."/>
            <person name="LeVine R."/>
            <person name="Lipovsky A."/>
            <person name="Liu X."/>
            <person name="Liu J."/>
            <person name="Liu S."/>
            <person name="Lokyitsang T."/>
            <person name="Lokyitsang Y."/>
            <person name="Lubonja R."/>
            <person name="Lui A."/>
            <person name="MacDonald P."/>
            <person name="Magnisalis V."/>
            <person name="Maru K."/>
            <person name="Matthews C."/>
            <person name="McCusker W."/>
            <person name="McDonough S."/>
            <person name="Mehta T."/>
            <person name="Meldrim J."/>
            <person name="Meneus L."/>
            <person name="Mihai O."/>
            <person name="Mihalev A."/>
            <person name="Mihova T."/>
            <person name="Mittelman R."/>
            <person name="Mlenga V."/>
            <person name="Montmayeur A."/>
            <person name="Mulrain L."/>
            <person name="Navidi A."/>
            <person name="Naylor J."/>
            <person name="Negash T."/>
            <person name="Nguyen T."/>
            <person name="Nguyen N."/>
            <person name="Nicol R."/>
            <person name="Norbu C."/>
            <person name="Norbu N."/>
            <person name="Novod N."/>
            <person name="O'Neill B."/>
            <person name="Osman S."/>
            <person name="Markiewicz E."/>
            <person name="Oyono O.L."/>
            <person name="Patti C."/>
            <person name="Phunkhang P."/>
            <person name="Pierre F."/>
            <person name="Priest M."/>
            <person name="Raghuraman S."/>
            <person name="Rege F."/>
            <person name="Reyes R."/>
            <person name="Rise C."/>
            <person name="Rogov P."/>
            <person name="Ross K."/>
            <person name="Ryan E."/>
            <person name="Settipalli S."/>
            <person name="Shea T."/>
            <person name="Sherpa N."/>
            <person name="Shi L."/>
            <person name="Shih D."/>
            <person name="Sparrow T."/>
            <person name="Spaulding J."/>
            <person name="Stalker J."/>
            <person name="Stange-Thomann N."/>
            <person name="Stavropoulos S."/>
            <person name="Stone C."/>
            <person name="Strader C."/>
            <person name="Tesfaye S."/>
            <person name="Thomson T."/>
            <person name="Thoulutsang Y."/>
            <person name="Thoulutsang D."/>
            <person name="Topham K."/>
            <person name="Topping I."/>
            <person name="Tsamla T."/>
            <person name="Vassiliev H."/>
            <person name="Vo A."/>
            <person name="Wangchuk T."/>
            <person name="Wangdi T."/>
            <person name="Weiand M."/>
            <person name="Wilkinson J."/>
            <person name="Wilson A."/>
            <person name="Yadav S."/>
            <person name="Young G."/>
            <person name="Yu Q."/>
            <person name="Zembek L."/>
            <person name="Zhong D."/>
            <person name="Zimmer A."/>
            <person name="Zwirko Z."/>
            <person name="Jaffe D.B."/>
            <person name="Alvarez P."/>
            <person name="Brockman W."/>
            <person name="Butler J."/>
            <person name="Chin C."/>
            <person name="Gnerre S."/>
            <person name="Grabherr M."/>
            <person name="Kleber M."/>
            <person name="Mauceli E."/>
            <person name="MacCallum I."/>
        </authorList>
    </citation>
    <scope>NUCLEOTIDE SEQUENCE [LARGE SCALE GENOMIC DNA]</scope>
    <source>
        <strain evidence="6">MSH-3 / Tucson 14011-0111.49</strain>
    </source>
</reference>
<keyword evidence="2" id="KW-0677">Repeat</keyword>
<organism evidence="6">
    <name type="scientific">Drosophila persimilis</name>
    <name type="common">Fruit fly</name>
    <dbReference type="NCBI Taxonomy" id="7234"/>
    <lineage>
        <taxon>Eukaryota</taxon>
        <taxon>Metazoa</taxon>
        <taxon>Ecdysozoa</taxon>
        <taxon>Arthropoda</taxon>
        <taxon>Hexapoda</taxon>
        <taxon>Insecta</taxon>
        <taxon>Pterygota</taxon>
        <taxon>Neoptera</taxon>
        <taxon>Endopterygota</taxon>
        <taxon>Diptera</taxon>
        <taxon>Brachycera</taxon>
        <taxon>Muscomorpha</taxon>
        <taxon>Ephydroidea</taxon>
        <taxon>Drosophilidae</taxon>
        <taxon>Drosophila</taxon>
        <taxon>Sophophora</taxon>
    </lineage>
</organism>
<keyword evidence="1 3" id="KW-0853">WD repeat</keyword>
<dbReference type="SMART" id="SM00320">
    <property type="entry name" value="WD40"/>
    <property type="match status" value="2"/>
</dbReference>
<evidence type="ECO:0000313" key="6">
    <source>
        <dbReference type="Proteomes" id="UP000008744"/>
    </source>
</evidence>
<evidence type="ECO:0000256" key="4">
    <source>
        <dbReference type="SAM" id="MobiDB-lite"/>
    </source>
</evidence>
<protein>
    <submittedName>
        <fullName evidence="5">GL19372</fullName>
    </submittedName>
</protein>
<dbReference type="Pfam" id="PF00400">
    <property type="entry name" value="WD40"/>
    <property type="match status" value="2"/>
</dbReference>
<dbReference type="PANTHER" id="PTHR44019:SF8">
    <property type="entry name" value="POC1 CENTRIOLAR PROTEIN HOMOLOG"/>
    <property type="match status" value="1"/>
</dbReference>
<dbReference type="STRING" id="7234.B4IQZ1"/>
<dbReference type="SUPFAM" id="SSF50978">
    <property type="entry name" value="WD40 repeat-like"/>
    <property type="match status" value="1"/>
</dbReference>
<dbReference type="PhylomeDB" id="B4IQZ1"/>
<dbReference type="InterPro" id="IPR015943">
    <property type="entry name" value="WD40/YVTN_repeat-like_dom_sf"/>
</dbReference>
<dbReference type="PANTHER" id="PTHR44019">
    <property type="entry name" value="WD REPEAT-CONTAINING PROTEIN 55"/>
    <property type="match status" value="1"/>
</dbReference>
<dbReference type="eggNOG" id="ENOG502QSVJ">
    <property type="taxonomic scope" value="Eukaryota"/>
</dbReference>
<dbReference type="InterPro" id="IPR036322">
    <property type="entry name" value="WD40_repeat_dom_sf"/>
</dbReference>
<name>B4IQZ1_DROPE</name>
<evidence type="ECO:0000256" key="1">
    <source>
        <dbReference type="ARBA" id="ARBA00022574"/>
    </source>
</evidence>
<proteinExistence type="predicted"/>
<evidence type="ECO:0000256" key="2">
    <source>
        <dbReference type="ARBA" id="ARBA00022737"/>
    </source>
</evidence>
<feature type="repeat" description="WD" evidence="3">
    <location>
        <begin position="1"/>
        <end position="24"/>
    </location>
</feature>
<keyword evidence="6" id="KW-1185">Reference proteome</keyword>
<dbReference type="Gene3D" id="2.130.10.10">
    <property type="entry name" value="YVTN repeat-like/Quinoprotein amine dehydrogenase"/>
    <property type="match status" value="2"/>
</dbReference>
<accession>B4IQZ1</accession>
<dbReference type="HOGENOM" id="CLU_000288_57_17_1"/>
<dbReference type="GO" id="GO:0036064">
    <property type="term" value="C:ciliary basal body"/>
    <property type="evidence" value="ECO:0007669"/>
    <property type="project" value="TreeGrafter"/>
</dbReference>
<dbReference type="GO" id="GO:0060271">
    <property type="term" value="P:cilium assembly"/>
    <property type="evidence" value="ECO:0007669"/>
    <property type="project" value="TreeGrafter"/>
</dbReference>
<dbReference type="InterPro" id="IPR050505">
    <property type="entry name" value="WDR55/POC1"/>
</dbReference>
<dbReference type="GO" id="GO:0005814">
    <property type="term" value="C:centriole"/>
    <property type="evidence" value="ECO:0007669"/>
    <property type="project" value="TreeGrafter"/>
</dbReference>
<dbReference type="OrthoDB" id="10264588at2759"/>
<feature type="compositionally biased region" description="Polar residues" evidence="4">
    <location>
        <begin position="199"/>
        <end position="208"/>
    </location>
</feature>
<sequence>MIATVSDDKSLRIYDVNTGECTRTITEERGAPRQVAWHPWGNMVAVALGCNRNKIFDVGGSHGNFLLSGSDDCTIRVLDLLEGRPIYTLTGHTAAVNAVGFSQDGEKFATGGNDRQLLVWQSNLHTYDASQLEAKSALLSSSCDTSVASVYQQSNASSTALSNDHSIRIDMRESHAYKILVENFQVLDSEHTKLPETPKSASKSSSVGQPKAMLSHAKLVSKELDFKPRSTSPRFF</sequence>
<gene>
    <name evidence="5" type="primary">Dper\GL19372</name>
    <name evidence="5" type="ORF">Dper_GL19372</name>
</gene>
<feature type="region of interest" description="Disordered" evidence="4">
    <location>
        <begin position="193"/>
        <end position="212"/>
    </location>
</feature>
<evidence type="ECO:0000256" key="3">
    <source>
        <dbReference type="PROSITE-ProRule" id="PRU00221"/>
    </source>
</evidence>
<dbReference type="PROSITE" id="PS50294">
    <property type="entry name" value="WD_REPEATS_REGION"/>
    <property type="match status" value="1"/>
</dbReference>
<dbReference type="InterPro" id="IPR001680">
    <property type="entry name" value="WD40_rpt"/>
</dbReference>
<dbReference type="PROSITE" id="PS50082">
    <property type="entry name" value="WD_REPEATS_2"/>
    <property type="match status" value="2"/>
</dbReference>